<dbReference type="AlphaFoldDB" id="A0A165EKX9"/>
<feature type="region of interest" description="Disordered" evidence="1">
    <location>
        <begin position="94"/>
        <end position="120"/>
    </location>
</feature>
<feature type="compositionally biased region" description="Low complexity" evidence="1">
    <location>
        <begin position="102"/>
        <end position="114"/>
    </location>
</feature>
<organism evidence="2 3">
    <name type="scientific">Calocera cornea HHB12733</name>
    <dbReference type="NCBI Taxonomy" id="1353952"/>
    <lineage>
        <taxon>Eukaryota</taxon>
        <taxon>Fungi</taxon>
        <taxon>Dikarya</taxon>
        <taxon>Basidiomycota</taxon>
        <taxon>Agaricomycotina</taxon>
        <taxon>Dacrymycetes</taxon>
        <taxon>Dacrymycetales</taxon>
        <taxon>Dacrymycetaceae</taxon>
        <taxon>Calocera</taxon>
    </lineage>
</organism>
<accession>A0A165EKX9</accession>
<keyword evidence="3" id="KW-1185">Reference proteome</keyword>
<dbReference type="InParanoid" id="A0A165EKX9"/>
<sequence length="120" mass="12320">MKGAVLHPRPPNRGRDPGSAVRSLAPSGLRARGSVGCVLVSRRVPPSPPSVQSPLPAHCLPPVARFAHTTPLSFLTPATSASTSTSPTALKCSEPLRRLKPPVRASARSPPAAVGEGLSP</sequence>
<feature type="region of interest" description="Disordered" evidence="1">
    <location>
        <begin position="1"/>
        <end position="27"/>
    </location>
</feature>
<proteinExistence type="predicted"/>
<protein>
    <submittedName>
        <fullName evidence="2">Uncharacterized protein</fullName>
    </submittedName>
</protein>
<evidence type="ECO:0000313" key="2">
    <source>
        <dbReference type="EMBL" id="KZT55078.1"/>
    </source>
</evidence>
<dbReference type="EMBL" id="KV424001">
    <property type="protein sequence ID" value="KZT55078.1"/>
    <property type="molecule type" value="Genomic_DNA"/>
</dbReference>
<evidence type="ECO:0000256" key="1">
    <source>
        <dbReference type="SAM" id="MobiDB-lite"/>
    </source>
</evidence>
<reference evidence="2 3" key="1">
    <citation type="journal article" date="2016" name="Mol. Biol. Evol.">
        <title>Comparative Genomics of Early-Diverging Mushroom-Forming Fungi Provides Insights into the Origins of Lignocellulose Decay Capabilities.</title>
        <authorList>
            <person name="Nagy L.G."/>
            <person name="Riley R."/>
            <person name="Tritt A."/>
            <person name="Adam C."/>
            <person name="Daum C."/>
            <person name="Floudas D."/>
            <person name="Sun H."/>
            <person name="Yadav J.S."/>
            <person name="Pangilinan J."/>
            <person name="Larsson K.H."/>
            <person name="Matsuura K."/>
            <person name="Barry K."/>
            <person name="Labutti K."/>
            <person name="Kuo R."/>
            <person name="Ohm R.A."/>
            <person name="Bhattacharya S.S."/>
            <person name="Shirouzu T."/>
            <person name="Yoshinaga Y."/>
            <person name="Martin F.M."/>
            <person name="Grigoriev I.V."/>
            <person name="Hibbett D.S."/>
        </authorList>
    </citation>
    <scope>NUCLEOTIDE SEQUENCE [LARGE SCALE GENOMIC DNA]</scope>
    <source>
        <strain evidence="2 3">HHB12733</strain>
    </source>
</reference>
<evidence type="ECO:0000313" key="3">
    <source>
        <dbReference type="Proteomes" id="UP000076842"/>
    </source>
</evidence>
<dbReference type="Proteomes" id="UP000076842">
    <property type="component" value="Unassembled WGS sequence"/>
</dbReference>
<gene>
    <name evidence="2" type="ORF">CALCODRAFT_361062</name>
</gene>
<name>A0A165EKX9_9BASI</name>